<comment type="cofactor">
    <cofactor evidence="1 14 15">
        <name>Zn(2+)</name>
        <dbReference type="ChEBI" id="CHEBI:29105"/>
    </cofactor>
</comment>
<evidence type="ECO:0000256" key="4">
    <source>
        <dbReference type="ARBA" id="ARBA00012783"/>
    </source>
</evidence>
<proteinExistence type="inferred from homology"/>
<keyword evidence="18" id="KW-1185">Reference proteome</keyword>
<dbReference type="SUPFAM" id="SSF53927">
    <property type="entry name" value="Cytidine deaminase-like"/>
    <property type="match status" value="1"/>
</dbReference>
<keyword evidence="7 15" id="KW-0378">Hydrolase</keyword>
<evidence type="ECO:0000256" key="9">
    <source>
        <dbReference type="ARBA" id="ARBA00032005"/>
    </source>
</evidence>
<dbReference type="EMBL" id="CP060696">
    <property type="protein sequence ID" value="QNO18716.1"/>
    <property type="molecule type" value="Genomic_DNA"/>
</dbReference>
<feature type="binding site" evidence="14">
    <location>
        <position position="94"/>
    </location>
    <ligand>
        <name>Zn(2+)</name>
        <dbReference type="ChEBI" id="CHEBI:29105"/>
        <note>catalytic</note>
    </ligand>
</feature>
<dbReference type="GO" id="GO:0004126">
    <property type="term" value="F:cytidine deaminase activity"/>
    <property type="evidence" value="ECO:0007669"/>
    <property type="project" value="UniProtKB-UniRule"/>
</dbReference>
<dbReference type="InterPro" id="IPR002125">
    <property type="entry name" value="CMP_dCMP_dom"/>
</dbReference>
<dbReference type="GO" id="GO:0055086">
    <property type="term" value="P:nucleobase-containing small molecule metabolic process"/>
    <property type="evidence" value="ECO:0007669"/>
    <property type="project" value="UniProtKB-ARBA"/>
</dbReference>
<dbReference type="PANTHER" id="PTHR11644">
    <property type="entry name" value="CYTIDINE DEAMINASE"/>
    <property type="match status" value="1"/>
</dbReference>
<evidence type="ECO:0000256" key="11">
    <source>
        <dbReference type="ARBA" id="ARBA00049558"/>
    </source>
</evidence>
<organism evidence="17 18">
    <name type="scientific">Caproicibacterium amylolyticum</name>
    <dbReference type="NCBI Taxonomy" id="2766537"/>
    <lineage>
        <taxon>Bacteria</taxon>
        <taxon>Bacillati</taxon>
        <taxon>Bacillota</taxon>
        <taxon>Clostridia</taxon>
        <taxon>Eubacteriales</taxon>
        <taxon>Oscillospiraceae</taxon>
        <taxon>Caproicibacterium</taxon>
    </lineage>
</organism>
<feature type="binding site" evidence="13">
    <location>
        <begin position="42"/>
        <end position="48"/>
    </location>
    <ligand>
        <name>substrate</name>
    </ligand>
</feature>
<evidence type="ECO:0000256" key="3">
    <source>
        <dbReference type="ARBA" id="ARBA00006576"/>
    </source>
</evidence>
<dbReference type="InterPro" id="IPR016193">
    <property type="entry name" value="Cytidine_deaminase-like"/>
</dbReference>
<dbReference type="AlphaFoldDB" id="A0A7G9WJ54"/>
<dbReference type="NCBIfam" id="NF004064">
    <property type="entry name" value="PRK05578.1"/>
    <property type="match status" value="1"/>
</dbReference>
<accession>A0A7G9WJ54</accession>
<evidence type="ECO:0000313" key="18">
    <source>
        <dbReference type="Proteomes" id="UP000516046"/>
    </source>
</evidence>
<gene>
    <name evidence="17" type="primary">cdd</name>
    <name evidence="17" type="ORF">H6X83_03530</name>
</gene>
<reference evidence="17 18" key="1">
    <citation type="submission" date="2020-08" db="EMBL/GenBank/DDBJ databases">
        <authorList>
            <person name="Ren C."/>
            <person name="Gu Y."/>
            <person name="Xu Y."/>
        </authorList>
    </citation>
    <scope>NUCLEOTIDE SEQUENCE [LARGE SCALE GENOMIC DNA]</scope>
    <source>
        <strain evidence="17 18">LBM18003</strain>
    </source>
</reference>
<evidence type="ECO:0000256" key="13">
    <source>
        <dbReference type="PIRSR" id="PIRSR606262-2"/>
    </source>
</evidence>
<protein>
    <recommendedName>
        <fullName evidence="5 15">Cytidine deaminase</fullName>
        <ecNumber evidence="4 15">3.5.4.5</ecNumber>
    </recommendedName>
    <alternativeName>
        <fullName evidence="9 15">Cytidine aminohydrolase</fullName>
    </alternativeName>
</protein>
<evidence type="ECO:0000256" key="1">
    <source>
        <dbReference type="ARBA" id="ARBA00001947"/>
    </source>
</evidence>
<evidence type="ECO:0000256" key="7">
    <source>
        <dbReference type="ARBA" id="ARBA00022801"/>
    </source>
</evidence>
<dbReference type="InterPro" id="IPR050202">
    <property type="entry name" value="Cyt/Deoxycyt_deaminase"/>
</dbReference>
<dbReference type="GO" id="GO:0072527">
    <property type="term" value="P:pyrimidine-containing compound metabolic process"/>
    <property type="evidence" value="ECO:0007669"/>
    <property type="project" value="UniProtKB-ARBA"/>
</dbReference>
<dbReference type="NCBIfam" id="TIGR01354">
    <property type="entry name" value="cyt_deam_tetra"/>
    <property type="match status" value="1"/>
</dbReference>
<feature type="binding site" evidence="14">
    <location>
        <position position="91"/>
    </location>
    <ligand>
        <name>Zn(2+)</name>
        <dbReference type="ChEBI" id="CHEBI:29105"/>
        <note>catalytic</note>
    </ligand>
</feature>
<feature type="active site" description="Proton donor" evidence="12">
    <location>
        <position position="55"/>
    </location>
</feature>
<dbReference type="GO" id="GO:0005829">
    <property type="term" value="C:cytosol"/>
    <property type="evidence" value="ECO:0007669"/>
    <property type="project" value="TreeGrafter"/>
</dbReference>
<comment type="catalytic activity">
    <reaction evidence="10 15">
        <text>2'-deoxycytidine + H2O + H(+) = 2'-deoxyuridine + NH4(+)</text>
        <dbReference type="Rhea" id="RHEA:13433"/>
        <dbReference type="ChEBI" id="CHEBI:15377"/>
        <dbReference type="ChEBI" id="CHEBI:15378"/>
        <dbReference type="ChEBI" id="CHEBI:15698"/>
        <dbReference type="ChEBI" id="CHEBI:16450"/>
        <dbReference type="ChEBI" id="CHEBI:28938"/>
        <dbReference type="EC" id="3.5.4.5"/>
    </reaction>
</comment>
<keyword evidence="8 14" id="KW-0862">Zinc</keyword>
<dbReference type="FunFam" id="3.40.140.10:FF:000008">
    <property type="entry name" value="Cytidine deaminase"/>
    <property type="match status" value="1"/>
</dbReference>
<dbReference type="RefSeq" id="WP_212507784.1">
    <property type="nucleotide sequence ID" value="NZ_CP060696.1"/>
</dbReference>
<comment type="function">
    <text evidence="2 15">This enzyme scavenges exogenous and endogenous cytidine and 2'-deoxycytidine for UMP synthesis.</text>
</comment>
<evidence type="ECO:0000259" key="16">
    <source>
        <dbReference type="PROSITE" id="PS51747"/>
    </source>
</evidence>
<evidence type="ECO:0000256" key="15">
    <source>
        <dbReference type="RuleBase" id="RU364006"/>
    </source>
</evidence>
<dbReference type="Proteomes" id="UP000516046">
    <property type="component" value="Chromosome"/>
</dbReference>
<evidence type="ECO:0000256" key="2">
    <source>
        <dbReference type="ARBA" id="ARBA00003949"/>
    </source>
</evidence>
<keyword evidence="6 14" id="KW-0479">Metal-binding</keyword>
<evidence type="ECO:0000313" key="17">
    <source>
        <dbReference type="EMBL" id="QNO18716.1"/>
    </source>
</evidence>
<dbReference type="GO" id="GO:0008270">
    <property type="term" value="F:zinc ion binding"/>
    <property type="evidence" value="ECO:0007669"/>
    <property type="project" value="UniProtKB-UniRule"/>
</dbReference>
<evidence type="ECO:0000256" key="8">
    <source>
        <dbReference type="ARBA" id="ARBA00022833"/>
    </source>
</evidence>
<comment type="catalytic activity">
    <reaction evidence="11 15">
        <text>cytidine + H2O + H(+) = uridine + NH4(+)</text>
        <dbReference type="Rhea" id="RHEA:16069"/>
        <dbReference type="ChEBI" id="CHEBI:15377"/>
        <dbReference type="ChEBI" id="CHEBI:15378"/>
        <dbReference type="ChEBI" id="CHEBI:16704"/>
        <dbReference type="ChEBI" id="CHEBI:17562"/>
        <dbReference type="ChEBI" id="CHEBI:28938"/>
        <dbReference type="EC" id="3.5.4.5"/>
    </reaction>
</comment>
<evidence type="ECO:0000256" key="14">
    <source>
        <dbReference type="PIRSR" id="PIRSR606262-3"/>
    </source>
</evidence>
<dbReference type="EC" id="3.5.4.5" evidence="4 15"/>
<name>A0A7G9WJ54_9FIRM</name>
<evidence type="ECO:0000256" key="5">
    <source>
        <dbReference type="ARBA" id="ARBA00018266"/>
    </source>
</evidence>
<feature type="domain" description="CMP/dCMP-type deaminase" evidence="16">
    <location>
        <begin position="1"/>
        <end position="133"/>
    </location>
</feature>
<evidence type="ECO:0000256" key="10">
    <source>
        <dbReference type="ARBA" id="ARBA00049252"/>
    </source>
</evidence>
<comment type="similarity">
    <text evidence="3 15">Belongs to the cytidine and deoxycytidylate deaminase family.</text>
</comment>
<dbReference type="Pfam" id="PF00383">
    <property type="entry name" value="dCMP_cyt_deam_1"/>
    <property type="match status" value="1"/>
</dbReference>
<evidence type="ECO:0000256" key="6">
    <source>
        <dbReference type="ARBA" id="ARBA00022723"/>
    </source>
</evidence>
<evidence type="ECO:0000256" key="12">
    <source>
        <dbReference type="PIRSR" id="PIRSR606262-1"/>
    </source>
</evidence>
<feature type="binding site" evidence="14">
    <location>
        <position position="53"/>
    </location>
    <ligand>
        <name>Zn(2+)</name>
        <dbReference type="ChEBI" id="CHEBI:29105"/>
        <note>catalytic</note>
    </ligand>
</feature>
<dbReference type="InterPro" id="IPR006262">
    <property type="entry name" value="Cyt_deam_tetra"/>
</dbReference>
<dbReference type="Gene3D" id="3.40.140.10">
    <property type="entry name" value="Cytidine Deaminase, domain 2"/>
    <property type="match status" value="1"/>
</dbReference>
<dbReference type="KEGG" id="caml:H6X83_03530"/>
<dbReference type="CDD" id="cd01283">
    <property type="entry name" value="cytidine_deaminase"/>
    <property type="match status" value="1"/>
</dbReference>
<sequence length="140" mass="14811">MEPKELLEAAKRARSNAYTPYSNFRVGAALLTTDGRVFLGANIENSSYGATICAERSAFAGAVSSGARSFEAIAIAGAPGGQEPDAPCPPCGICRQFISEFCGPEFPIYLADGQDGVQRRCLGELLADAFGSDRMRVNHT</sequence>
<dbReference type="PANTHER" id="PTHR11644:SF2">
    <property type="entry name" value="CYTIDINE DEAMINASE"/>
    <property type="match status" value="1"/>
</dbReference>
<dbReference type="PROSITE" id="PS51747">
    <property type="entry name" value="CYT_DCMP_DEAMINASES_2"/>
    <property type="match status" value="1"/>
</dbReference>